<keyword evidence="2 11" id="KW-0813">Transport</keyword>
<dbReference type="InterPro" id="IPR000531">
    <property type="entry name" value="Beta-barrel_TonB"/>
</dbReference>
<feature type="domain" description="TonB-dependent receptor plug" evidence="14">
    <location>
        <begin position="39"/>
        <end position="142"/>
    </location>
</feature>
<keyword evidence="8 12" id="KW-0798">TonB box</keyword>
<dbReference type="PANTHER" id="PTHR32552">
    <property type="entry name" value="FERRICHROME IRON RECEPTOR-RELATED"/>
    <property type="match status" value="1"/>
</dbReference>
<keyword evidence="15" id="KW-0675">Receptor</keyword>
<keyword evidence="10 11" id="KW-0998">Cell outer membrane</keyword>
<keyword evidence="16" id="KW-1185">Reference proteome</keyword>
<keyword evidence="3 11" id="KW-1134">Transmembrane beta strand</keyword>
<reference evidence="16" key="1">
    <citation type="journal article" date="2019" name="Int. J. Syst. Evol. Microbiol.">
        <title>The Global Catalogue of Microorganisms (GCM) 10K type strain sequencing project: providing services to taxonomists for standard genome sequencing and annotation.</title>
        <authorList>
            <consortium name="The Broad Institute Genomics Platform"/>
            <consortium name="The Broad Institute Genome Sequencing Center for Infectious Disease"/>
            <person name="Wu L."/>
            <person name="Ma J."/>
        </authorList>
    </citation>
    <scope>NUCLEOTIDE SEQUENCE [LARGE SCALE GENOMIC DNA]</scope>
    <source>
        <strain evidence="16">CGMCC 1.10106</strain>
    </source>
</reference>
<dbReference type="PANTHER" id="PTHR32552:SF81">
    <property type="entry name" value="TONB-DEPENDENT OUTER MEMBRANE RECEPTOR"/>
    <property type="match status" value="1"/>
</dbReference>
<evidence type="ECO:0000256" key="2">
    <source>
        <dbReference type="ARBA" id="ARBA00022448"/>
    </source>
</evidence>
<keyword evidence="9 11" id="KW-0472">Membrane</keyword>
<comment type="subcellular location">
    <subcellularLocation>
        <location evidence="1 11">Cell outer membrane</location>
        <topology evidence="1 11">Multi-pass membrane protein</topology>
    </subcellularLocation>
</comment>
<dbReference type="InterPro" id="IPR012910">
    <property type="entry name" value="Plug_dom"/>
</dbReference>
<dbReference type="Proteomes" id="UP000618591">
    <property type="component" value="Unassembled WGS sequence"/>
</dbReference>
<evidence type="ECO:0000259" key="13">
    <source>
        <dbReference type="Pfam" id="PF00593"/>
    </source>
</evidence>
<evidence type="ECO:0000256" key="10">
    <source>
        <dbReference type="ARBA" id="ARBA00023237"/>
    </source>
</evidence>
<comment type="caution">
    <text evidence="15">The sequence shown here is derived from an EMBL/GenBank/DDBJ whole genome shotgun (WGS) entry which is preliminary data.</text>
</comment>
<evidence type="ECO:0000256" key="1">
    <source>
        <dbReference type="ARBA" id="ARBA00004571"/>
    </source>
</evidence>
<dbReference type="Gene3D" id="2.40.170.20">
    <property type="entry name" value="TonB-dependent receptor, beta-barrel domain"/>
    <property type="match status" value="1"/>
</dbReference>
<sequence>MCGPIAALAQTAPAPAPADERAVVEADIIVTARRSDERLQDVPVSVQVVTGDKLSQLAITSADELSKLAPGLTLVNDAASTQVSLRGVSWRPGSGTPATPIYFNEVPFDPGNTVVSLFDIGQIEVLRGPQGTSRGAPSISGAVTIATKKPNLTEFGGYVQGFYASANHLDLQAAINVPIIKDILAIRLATNIENSEANRVYSVNSTIKPSIKDRSFRGTVLFTPTDTVSILGMYQRRTTDKLFYNQVVGTGSPGAAASPVAFLGALGAIPANFNGPALTIGQRASVQDAPSIFKEKIDLLTVNASWEVFGQKLSYNFGRQFNRGPATFTTSDPLNMIPGFESYTSPSNIGLPEFSTHEIRLSSMPDADRPFDYDIGWFSKHSQGTLNFNAPVYLAGAFGGPTSLPGAVRTPNPAYVLNSSTNIGIGQVFDSFYGDVKFHLSPKTELTGGLAIVRDRVPVSLAITTFPALNNIGNLNVVRLGFPAAYQPLVTSCAVVGAFSGANIVASTAYPGTCDAVVPAGVGNATQNNNDKYTAALYNFSLSHKFTDDILAYATTGSSFRTGLPAISNPGLPTNLVTPAPETAKSYEVGIKTSWGRRLQVNASVFQLDYKNQLTTFEGVQYFNTVSSRVALTSLAFYRNVDSQVRGFELEINAQPIRNLTLNATLAYSQIKSKGALVPSNPGDCAGAAAVTAANPINFCPSVAGQVLNQDAPFSATTSGNYNIPLTNALDGYLRFNVAYKGNNPNYGNFRQAGAFRSTPAYAIVDLYAGLTGGHSAWSLGVYAKNVFDKQAELARVTPVNNVYGPYAIAPAGYDQVRTTLPRELGVTLRYAFGSK</sequence>
<evidence type="ECO:0000313" key="15">
    <source>
        <dbReference type="EMBL" id="GGA36926.1"/>
    </source>
</evidence>
<keyword evidence="4" id="KW-0410">Iron transport</keyword>
<protein>
    <submittedName>
        <fullName evidence="15">TonB-dependent receptor</fullName>
    </submittedName>
</protein>
<keyword evidence="6" id="KW-0408">Iron</keyword>
<evidence type="ECO:0000256" key="3">
    <source>
        <dbReference type="ARBA" id="ARBA00022452"/>
    </source>
</evidence>
<keyword evidence="7" id="KW-0406">Ion transport</keyword>
<dbReference type="EMBL" id="BMDW01000002">
    <property type="protein sequence ID" value="GGA36926.1"/>
    <property type="molecule type" value="Genomic_DNA"/>
</dbReference>
<keyword evidence="5 11" id="KW-0812">Transmembrane</keyword>
<dbReference type="InterPro" id="IPR039426">
    <property type="entry name" value="TonB-dep_rcpt-like"/>
</dbReference>
<evidence type="ECO:0000256" key="6">
    <source>
        <dbReference type="ARBA" id="ARBA00023004"/>
    </source>
</evidence>
<proteinExistence type="inferred from homology"/>
<dbReference type="Pfam" id="PF00593">
    <property type="entry name" value="TonB_dep_Rec_b-barrel"/>
    <property type="match status" value="1"/>
</dbReference>
<comment type="similarity">
    <text evidence="11 12">Belongs to the TonB-dependent receptor family.</text>
</comment>
<dbReference type="InterPro" id="IPR036942">
    <property type="entry name" value="Beta-barrel_TonB_sf"/>
</dbReference>
<evidence type="ECO:0000313" key="16">
    <source>
        <dbReference type="Proteomes" id="UP000618591"/>
    </source>
</evidence>
<evidence type="ECO:0000256" key="5">
    <source>
        <dbReference type="ARBA" id="ARBA00022692"/>
    </source>
</evidence>
<evidence type="ECO:0000256" key="7">
    <source>
        <dbReference type="ARBA" id="ARBA00023065"/>
    </source>
</evidence>
<organism evidence="15 16">
    <name type="scientific">Sphingomonas psychrolutea</name>
    <dbReference type="NCBI Taxonomy" id="1259676"/>
    <lineage>
        <taxon>Bacteria</taxon>
        <taxon>Pseudomonadati</taxon>
        <taxon>Pseudomonadota</taxon>
        <taxon>Alphaproteobacteria</taxon>
        <taxon>Sphingomonadales</taxon>
        <taxon>Sphingomonadaceae</taxon>
        <taxon>Sphingomonas</taxon>
    </lineage>
</organism>
<feature type="domain" description="TonB-dependent receptor-like beta-barrel" evidence="13">
    <location>
        <begin position="297"/>
        <end position="787"/>
    </location>
</feature>
<evidence type="ECO:0000256" key="4">
    <source>
        <dbReference type="ARBA" id="ARBA00022496"/>
    </source>
</evidence>
<dbReference type="PROSITE" id="PS52016">
    <property type="entry name" value="TONB_DEPENDENT_REC_3"/>
    <property type="match status" value="1"/>
</dbReference>
<gene>
    <name evidence="15" type="ORF">GCM10011395_04050</name>
</gene>
<dbReference type="Pfam" id="PF07715">
    <property type="entry name" value="Plug"/>
    <property type="match status" value="1"/>
</dbReference>
<name>A0ABQ1G4K5_9SPHN</name>
<evidence type="ECO:0000256" key="9">
    <source>
        <dbReference type="ARBA" id="ARBA00023136"/>
    </source>
</evidence>
<evidence type="ECO:0000259" key="14">
    <source>
        <dbReference type="Pfam" id="PF07715"/>
    </source>
</evidence>
<evidence type="ECO:0000256" key="11">
    <source>
        <dbReference type="PROSITE-ProRule" id="PRU01360"/>
    </source>
</evidence>
<dbReference type="SUPFAM" id="SSF56935">
    <property type="entry name" value="Porins"/>
    <property type="match status" value="1"/>
</dbReference>
<evidence type="ECO:0000256" key="8">
    <source>
        <dbReference type="ARBA" id="ARBA00023077"/>
    </source>
</evidence>
<accession>A0ABQ1G4K5</accession>
<evidence type="ECO:0000256" key="12">
    <source>
        <dbReference type="RuleBase" id="RU003357"/>
    </source>
</evidence>